<dbReference type="GO" id="GO:0020037">
    <property type="term" value="F:heme binding"/>
    <property type="evidence" value="ECO:0007669"/>
    <property type="project" value="InterPro"/>
</dbReference>
<keyword evidence="7" id="KW-0503">Monooxygenase</keyword>
<organism evidence="9 10">
    <name type="scientific">Ophiobolus disseminans</name>
    <dbReference type="NCBI Taxonomy" id="1469910"/>
    <lineage>
        <taxon>Eukaryota</taxon>
        <taxon>Fungi</taxon>
        <taxon>Dikarya</taxon>
        <taxon>Ascomycota</taxon>
        <taxon>Pezizomycotina</taxon>
        <taxon>Dothideomycetes</taxon>
        <taxon>Pleosporomycetidae</taxon>
        <taxon>Pleosporales</taxon>
        <taxon>Pleosporineae</taxon>
        <taxon>Phaeosphaeriaceae</taxon>
        <taxon>Ophiobolus</taxon>
    </lineage>
</organism>
<dbReference type="InterPro" id="IPR002401">
    <property type="entry name" value="Cyt_P450_E_grp-I"/>
</dbReference>
<dbReference type="PROSITE" id="PS00086">
    <property type="entry name" value="CYTOCHROME_P450"/>
    <property type="match status" value="1"/>
</dbReference>
<comment type="similarity">
    <text evidence="2 7">Belongs to the cytochrome P450 family.</text>
</comment>
<dbReference type="PRINTS" id="PR00385">
    <property type="entry name" value="P450"/>
</dbReference>
<dbReference type="SUPFAM" id="SSF48264">
    <property type="entry name" value="Cytochrome P450"/>
    <property type="match status" value="1"/>
</dbReference>
<gene>
    <name evidence="9" type="ORF">CC86DRAFT_303311</name>
</gene>
<dbReference type="AlphaFoldDB" id="A0A6A6ZL78"/>
<dbReference type="OrthoDB" id="1470350at2759"/>
<keyword evidence="3 6" id="KW-0479">Metal-binding</keyword>
<dbReference type="PANTHER" id="PTHR24305:SF96">
    <property type="entry name" value="CYTOCHROME P450 MONOOXYGENASE STCB-RELATED"/>
    <property type="match status" value="1"/>
</dbReference>
<comment type="cofactor">
    <cofactor evidence="1 6">
        <name>heme</name>
        <dbReference type="ChEBI" id="CHEBI:30413"/>
    </cofactor>
</comment>
<evidence type="ECO:0000256" key="6">
    <source>
        <dbReference type="PIRSR" id="PIRSR602401-1"/>
    </source>
</evidence>
<dbReference type="PANTHER" id="PTHR24305">
    <property type="entry name" value="CYTOCHROME P450"/>
    <property type="match status" value="1"/>
</dbReference>
<dbReference type="PRINTS" id="PR00463">
    <property type="entry name" value="EP450I"/>
</dbReference>
<protein>
    <submittedName>
        <fullName evidence="9">Cytochrome protein</fullName>
    </submittedName>
</protein>
<keyword evidence="4 7" id="KW-0560">Oxidoreductase</keyword>
<dbReference type="InterPro" id="IPR036396">
    <property type="entry name" value="Cyt_P450_sf"/>
</dbReference>
<reference evidence="9" key="1">
    <citation type="journal article" date="2020" name="Stud. Mycol.">
        <title>101 Dothideomycetes genomes: a test case for predicting lifestyles and emergence of pathogens.</title>
        <authorList>
            <person name="Haridas S."/>
            <person name="Albert R."/>
            <person name="Binder M."/>
            <person name="Bloem J."/>
            <person name="Labutti K."/>
            <person name="Salamov A."/>
            <person name="Andreopoulos B."/>
            <person name="Baker S."/>
            <person name="Barry K."/>
            <person name="Bills G."/>
            <person name="Bluhm B."/>
            <person name="Cannon C."/>
            <person name="Castanera R."/>
            <person name="Culley D."/>
            <person name="Daum C."/>
            <person name="Ezra D."/>
            <person name="Gonzalez J."/>
            <person name="Henrissat B."/>
            <person name="Kuo A."/>
            <person name="Liang C."/>
            <person name="Lipzen A."/>
            <person name="Lutzoni F."/>
            <person name="Magnuson J."/>
            <person name="Mondo S."/>
            <person name="Nolan M."/>
            <person name="Ohm R."/>
            <person name="Pangilinan J."/>
            <person name="Park H.-J."/>
            <person name="Ramirez L."/>
            <person name="Alfaro M."/>
            <person name="Sun H."/>
            <person name="Tritt A."/>
            <person name="Yoshinaga Y."/>
            <person name="Zwiers L.-H."/>
            <person name="Turgeon B."/>
            <person name="Goodwin S."/>
            <person name="Spatafora J."/>
            <person name="Crous P."/>
            <person name="Grigoriev I."/>
        </authorList>
    </citation>
    <scope>NUCLEOTIDE SEQUENCE</scope>
    <source>
        <strain evidence="9">CBS 113818</strain>
    </source>
</reference>
<name>A0A6A6ZL78_9PLEO</name>
<dbReference type="GO" id="GO:0016705">
    <property type="term" value="F:oxidoreductase activity, acting on paired donors, with incorporation or reduction of molecular oxygen"/>
    <property type="evidence" value="ECO:0007669"/>
    <property type="project" value="InterPro"/>
</dbReference>
<dbReference type="GO" id="GO:0005506">
    <property type="term" value="F:iron ion binding"/>
    <property type="evidence" value="ECO:0007669"/>
    <property type="project" value="InterPro"/>
</dbReference>
<evidence type="ECO:0000256" key="1">
    <source>
        <dbReference type="ARBA" id="ARBA00001971"/>
    </source>
</evidence>
<evidence type="ECO:0000256" key="7">
    <source>
        <dbReference type="RuleBase" id="RU000461"/>
    </source>
</evidence>
<feature type="signal peptide" evidence="8">
    <location>
        <begin position="1"/>
        <end position="22"/>
    </location>
</feature>
<feature type="chain" id="PRO_5025670728" evidence="8">
    <location>
        <begin position="23"/>
        <end position="505"/>
    </location>
</feature>
<keyword evidence="10" id="KW-1185">Reference proteome</keyword>
<dbReference type="InterPro" id="IPR050121">
    <property type="entry name" value="Cytochrome_P450_monoxygenase"/>
</dbReference>
<evidence type="ECO:0000256" key="3">
    <source>
        <dbReference type="ARBA" id="ARBA00022723"/>
    </source>
</evidence>
<keyword evidence="5 6" id="KW-0408">Iron</keyword>
<evidence type="ECO:0000256" key="8">
    <source>
        <dbReference type="SAM" id="SignalP"/>
    </source>
</evidence>
<dbReference type="InterPro" id="IPR001128">
    <property type="entry name" value="Cyt_P450"/>
</dbReference>
<evidence type="ECO:0000256" key="4">
    <source>
        <dbReference type="ARBA" id="ARBA00023002"/>
    </source>
</evidence>
<dbReference type="Gene3D" id="1.10.630.10">
    <property type="entry name" value="Cytochrome P450"/>
    <property type="match status" value="1"/>
</dbReference>
<dbReference type="EMBL" id="MU006238">
    <property type="protein sequence ID" value="KAF2821094.1"/>
    <property type="molecule type" value="Genomic_DNA"/>
</dbReference>
<evidence type="ECO:0000313" key="9">
    <source>
        <dbReference type="EMBL" id="KAF2821094.1"/>
    </source>
</evidence>
<feature type="binding site" description="axial binding residue" evidence="6">
    <location>
        <position position="448"/>
    </location>
    <ligand>
        <name>heme</name>
        <dbReference type="ChEBI" id="CHEBI:30413"/>
    </ligand>
    <ligandPart>
        <name>Fe</name>
        <dbReference type="ChEBI" id="CHEBI:18248"/>
    </ligandPart>
</feature>
<dbReference type="InterPro" id="IPR017972">
    <property type="entry name" value="Cyt_P450_CS"/>
</dbReference>
<dbReference type="Pfam" id="PF00067">
    <property type="entry name" value="p450"/>
    <property type="match status" value="1"/>
</dbReference>
<evidence type="ECO:0000256" key="5">
    <source>
        <dbReference type="ARBA" id="ARBA00023004"/>
    </source>
</evidence>
<keyword evidence="6 7" id="KW-0349">Heme</keyword>
<dbReference type="Proteomes" id="UP000799424">
    <property type="component" value="Unassembled WGS sequence"/>
</dbReference>
<sequence length="505" mass="57441">MYILVLPLLLLGLWLLAIFIQGLRNPLSHVPGPWYSKWTSMVLMYHWLRGRRASYVNCLHETHGKVVRISPSEVDFASISGAKRVHAFVRPFPKARMYDTFRSANGAVNVFGTRDVDVHARHRRLLSSAISEASLKNVEHIVHQRAELAVEKIGLETKQGGAADVMKWWLYFSTDVIGELTFGDSFRMLEQGKVRTISIYWNTLWPSSGMSLIHRKNQYVHDLQNLAQRVRIRIAFPNIIKLASYIPLPLFTEAYASVQRMGSYAEQSIHRYENIIAAQPNNPKPTLFTKLFNVNEETMPKANIVANAQAYITAGSDTTAHTLTYLVWAVCREPSIRARLAKEVADLPDRYQDEDLKALPFLNQVIQETLRLYAAAPAHLPREVPPAGSEIDGYWMPGGTDVQTQAYSMHRDPIVYPAPEQFNPSRWEAPSKDMKDAWMPFGGGARVCIGLHLALMELRIATTKLFRMHPNARVSTLRGFCDDDMEQVIYFLMYPKNKRCLIQAS</sequence>
<accession>A0A6A6ZL78</accession>
<dbReference type="CDD" id="cd11059">
    <property type="entry name" value="CYP_fungal"/>
    <property type="match status" value="1"/>
</dbReference>
<keyword evidence="8" id="KW-0732">Signal</keyword>
<proteinExistence type="inferred from homology"/>
<evidence type="ECO:0000313" key="10">
    <source>
        <dbReference type="Proteomes" id="UP000799424"/>
    </source>
</evidence>
<evidence type="ECO:0000256" key="2">
    <source>
        <dbReference type="ARBA" id="ARBA00010617"/>
    </source>
</evidence>
<dbReference type="GO" id="GO:0004497">
    <property type="term" value="F:monooxygenase activity"/>
    <property type="evidence" value="ECO:0007669"/>
    <property type="project" value="UniProtKB-KW"/>
</dbReference>